<gene>
    <name evidence="1" type="primary">UL37</name>
</gene>
<name>A0A0H4M8S6_SUHV</name>
<protein>
    <submittedName>
        <fullName evidence="1">UL37 protein</fullName>
    </submittedName>
</protein>
<dbReference type="InterPro" id="IPR005655">
    <property type="entry name" value="Herpes_UL37"/>
</dbReference>
<accession>A0A0H4M8S6</accession>
<proteinExistence type="predicted"/>
<reference evidence="1 2" key="1">
    <citation type="journal article" date="2015" name="Virology">
        <title>Genomic characterization of emergent pseudorabies virus in China reveals marked sequence divergence: Evidence for the existence of two major genotypes.</title>
        <authorList>
            <person name="Ye C."/>
            <person name="Zhang Q.Z."/>
            <person name="Tian Z.J."/>
            <person name="Zheng H."/>
            <person name="Zhao K."/>
            <person name="Liu F."/>
            <person name="Guo J.C."/>
            <person name="Tong W."/>
            <person name="Jiang C.G."/>
            <person name="Wang S.J."/>
            <person name="Shi M."/>
            <person name="Chang X.B."/>
            <person name="Jiang Y.F."/>
            <person name="Peng J.M."/>
            <person name="Zhou Y.J."/>
            <person name="Tang Y.D."/>
            <person name="Sun M.X."/>
            <person name="Cai X.H."/>
            <person name="An T.Q."/>
            <person name="Tong G.Z."/>
        </authorList>
    </citation>
    <scope>NUCLEOTIDE SEQUENCE [LARGE SCALE GENOMIC DNA]</scope>
    <source>
        <strain evidence="1">JS-2012</strain>
    </source>
</reference>
<sequence length="919" mass="97997">MEALVRALEEADHAVATVVQSHILEFFMAPGRETPAGVRGLWARALRLACRAYAATGTCEAAVLAENLAGLALWRLRHDWDEGTAPLLELLGVVNADATTAALTEAGLRTSAEFGPDAMFRLVSEWCAAFDEALAGARSADDVLAAPRVVPPEQTARALVQPRFATLYDMDFVQDGLRHVARRTNWALPLALAVRQMQNEGLKPLTRALFALTIADEFFHDRQNPTLREQFAEAARAVDEAALVPVDEVNATPRTAVEVRVSAALAHGDAYVRELRPGTVARRLRTDQGVLALLDPGAQAVHVAAAADLDHAQVDATGVWEAVQASASPLQVVEALVTAGFTRRHCDLLERAVLDRAPRLTDAQRAVGCTAVVGGVVHRLLDDYGPGLDYVRAYTDVAETLEPLYGDVTAALGLPEKGVEHVVRHCMAPRPPTEHVGAARAALMREVAVAERRAGLAHSAAREALGTWLGFRAQSRWGLRADGAGETPMEAPTSAALVDLAAAADLVNYPSMVHLEAMADPSFAPFFVVTAVADAYNCLLTASYDRRAELAQVLTWARDYGAGLIPNVSGYRTKLAALVAALAREDLTVAHARNVEALAHELHGVVRAAAEVLEAPVPAPPALATSAFFGDLMARALRRRLEDLATYTGDLLDSMATAAGAVAERVVALERLFTCRFVFRGRTASVFAPGEGGPCLGTWRLADVVDAVGAFHAEVNTHRSDMRADAGALRGVMAQTTEALRECEALGLQAPVFRTLCADHAGLSKLQTSAALTAGRLQAATVLRPVERFLARWDLVSAALRRAVDERGVLALAATLRETWTEAREEQAPPAAAFTPGELREAADRVLGDYHEVATDGDAGPDAVPLSASVNVRDWAAVNLEVLRRGARAPDDAGAGVPLLAQTWVPVDRLLAEVDAVSK</sequence>
<organism evidence="1 2">
    <name type="scientific">Suid herpesvirus 1</name>
    <name type="common">SuHV-1</name>
    <name type="synonym">Pseudorabies virus</name>
    <dbReference type="NCBI Taxonomy" id="10345"/>
    <lineage>
        <taxon>Viruses</taxon>
        <taxon>Duplodnaviria</taxon>
        <taxon>Heunggongvirae</taxon>
        <taxon>Peploviricota</taxon>
        <taxon>Herviviricetes</taxon>
        <taxon>Herpesvirales</taxon>
        <taxon>Orthoherpesviridae</taxon>
        <taxon>Alphaherpesvirinae</taxon>
        <taxon>Varicellovirus</taxon>
        <taxon>Varicellovirus suidalpha1</taxon>
    </lineage>
</organism>
<dbReference type="Pfam" id="PF03970">
    <property type="entry name" value="Herpes_UL37_1"/>
    <property type="match status" value="1"/>
</dbReference>
<dbReference type="GO" id="GO:0019068">
    <property type="term" value="P:virion assembly"/>
    <property type="evidence" value="ECO:0007669"/>
    <property type="project" value="InterPro"/>
</dbReference>
<dbReference type="Proteomes" id="UP000102606">
    <property type="component" value="Segment"/>
</dbReference>
<evidence type="ECO:0000313" key="1">
    <source>
        <dbReference type="EMBL" id="AKP23834.1"/>
    </source>
</evidence>
<dbReference type="EMBL" id="KP257591">
    <property type="protein sequence ID" value="AKP23834.1"/>
    <property type="molecule type" value="Genomic_DNA"/>
</dbReference>
<evidence type="ECO:0000313" key="2">
    <source>
        <dbReference type="Proteomes" id="UP000102606"/>
    </source>
</evidence>